<dbReference type="InterPro" id="IPR016920">
    <property type="entry name" value="UCP029477"/>
</dbReference>
<keyword evidence="3" id="KW-1185">Reference proteome</keyword>
<feature type="domain" description="DUF2383" evidence="1">
    <location>
        <begin position="5"/>
        <end position="114"/>
    </location>
</feature>
<evidence type="ECO:0000313" key="3">
    <source>
        <dbReference type="Proteomes" id="UP001350748"/>
    </source>
</evidence>
<dbReference type="InterPro" id="IPR019052">
    <property type="entry name" value="DUF2383"/>
</dbReference>
<dbReference type="Gene3D" id="1.20.1260.10">
    <property type="match status" value="1"/>
</dbReference>
<dbReference type="InterPro" id="IPR011971">
    <property type="entry name" value="CHP02284"/>
</dbReference>
<evidence type="ECO:0000259" key="1">
    <source>
        <dbReference type="Pfam" id="PF09537"/>
    </source>
</evidence>
<accession>A0ABU7XEP9</accession>
<reference evidence="2 3" key="1">
    <citation type="submission" date="2024-02" db="EMBL/GenBank/DDBJ databases">
        <authorList>
            <person name="Grouzdev D."/>
        </authorList>
    </citation>
    <scope>NUCLEOTIDE SEQUENCE [LARGE SCALE GENOMIC DNA]</scope>
    <source>
        <strain evidence="2 3">9N</strain>
    </source>
</reference>
<proteinExistence type="predicted"/>
<name>A0ABU7XEP9_9HYPH</name>
<organism evidence="2 3">
    <name type="scientific">Methylocystis borbori</name>
    <dbReference type="NCBI Taxonomy" id="3118750"/>
    <lineage>
        <taxon>Bacteria</taxon>
        <taxon>Pseudomonadati</taxon>
        <taxon>Pseudomonadota</taxon>
        <taxon>Alphaproteobacteria</taxon>
        <taxon>Hyphomicrobiales</taxon>
        <taxon>Methylocystaceae</taxon>
        <taxon>Methylocystis</taxon>
    </lineage>
</organism>
<sequence length="145" mass="15731">MSMQAEATLKNLAQVSRDGEKGFSAASEAVKDENLKQLFQRASARCAEGARELDEEIVKLGAMPDSGGSVSGALHRAWTNLKAAVTGGDDKAILEECERGEDVAKAAYQHALEEDLPPPLATIVRRQYQGVRENHDLIKRLRDAA</sequence>
<dbReference type="Pfam" id="PF09537">
    <property type="entry name" value="DUF2383"/>
    <property type="match status" value="1"/>
</dbReference>
<dbReference type="InterPro" id="IPR012347">
    <property type="entry name" value="Ferritin-like"/>
</dbReference>
<gene>
    <name evidence="2" type="ORF">V3H18_04830</name>
</gene>
<dbReference type="RefSeq" id="WP_332080792.1">
    <property type="nucleotide sequence ID" value="NZ_JAZHYN010000009.1"/>
</dbReference>
<comment type="caution">
    <text evidence="2">The sequence shown here is derived from an EMBL/GenBank/DDBJ whole genome shotgun (WGS) entry which is preliminary data.</text>
</comment>
<dbReference type="NCBIfam" id="TIGR02284">
    <property type="entry name" value="PA2169 family four-helix-bundle protein"/>
    <property type="match status" value="1"/>
</dbReference>
<evidence type="ECO:0000313" key="2">
    <source>
        <dbReference type="EMBL" id="MEF3365854.1"/>
    </source>
</evidence>
<dbReference type="Proteomes" id="UP001350748">
    <property type="component" value="Unassembled WGS sequence"/>
</dbReference>
<protein>
    <submittedName>
        <fullName evidence="2">PA2169 family four-helix-bundle protein</fullName>
    </submittedName>
</protein>
<dbReference type="PIRSF" id="PIRSF029477">
    <property type="entry name" value="UCP029477"/>
    <property type="match status" value="1"/>
</dbReference>
<dbReference type="EMBL" id="JAZHYN010000009">
    <property type="protein sequence ID" value="MEF3365854.1"/>
    <property type="molecule type" value="Genomic_DNA"/>
</dbReference>